<dbReference type="Proteomes" id="UP001623348">
    <property type="component" value="Unassembled WGS sequence"/>
</dbReference>
<organism evidence="2 3">
    <name type="scientific">Grus japonensis</name>
    <name type="common">Japanese crane</name>
    <name type="synonym">Red-crowned crane</name>
    <dbReference type="NCBI Taxonomy" id="30415"/>
    <lineage>
        <taxon>Eukaryota</taxon>
        <taxon>Metazoa</taxon>
        <taxon>Chordata</taxon>
        <taxon>Craniata</taxon>
        <taxon>Vertebrata</taxon>
        <taxon>Euteleostomi</taxon>
        <taxon>Archelosauria</taxon>
        <taxon>Archosauria</taxon>
        <taxon>Dinosauria</taxon>
        <taxon>Saurischia</taxon>
        <taxon>Theropoda</taxon>
        <taxon>Coelurosauria</taxon>
        <taxon>Aves</taxon>
        <taxon>Neognathae</taxon>
        <taxon>Neoaves</taxon>
        <taxon>Gruiformes</taxon>
        <taxon>Gruidae</taxon>
        <taxon>Grus</taxon>
    </lineage>
</organism>
<feature type="non-terminal residue" evidence="2">
    <location>
        <position position="1"/>
    </location>
</feature>
<evidence type="ECO:0000313" key="3">
    <source>
        <dbReference type="Proteomes" id="UP001623348"/>
    </source>
</evidence>
<evidence type="ECO:0000313" key="2">
    <source>
        <dbReference type="EMBL" id="GAB0206772.1"/>
    </source>
</evidence>
<sequence>GALPPVGAEEDEDDESPWDSESIETDSENMRKGSSGVLLSAADRRGASSQVASGEHNNGLPEKPSNSQLKAPESVLEMSETSPKKRQQKSGNTRFMWFWV</sequence>
<reference evidence="2 3" key="1">
    <citation type="submission" date="2024-06" db="EMBL/GenBank/DDBJ databases">
        <title>The draft genome of Grus japonensis, version 3.</title>
        <authorList>
            <person name="Nabeshima K."/>
            <person name="Suzuki S."/>
            <person name="Onuma M."/>
        </authorList>
    </citation>
    <scope>NUCLEOTIDE SEQUENCE [LARGE SCALE GENOMIC DNA]</scope>
    <source>
        <strain evidence="2 3">451A</strain>
    </source>
</reference>
<name>A0ABC9YDI4_GRUJA</name>
<keyword evidence="3" id="KW-1185">Reference proteome</keyword>
<feature type="compositionally biased region" description="Polar residues" evidence="1">
    <location>
        <begin position="47"/>
        <end position="56"/>
    </location>
</feature>
<protein>
    <submittedName>
        <fullName evidence="2">Titin</fullName>
    </submittedName>
</protein>
<comment type="caution">
    <text evidence="2">The sequence shown here is derived from an EMBL/GenBank/DDBJ whole genome shotgun (WGS) entry which is preliminary data.</text>
</comment>
<accession>A0ABC9YDI4</accession>
<gene>
    <name evidence="2" type="ORF">GRJ2_003142800</name>
</gene>
<feature type="region of interest" description="Disordered" evidence="1">
    <location>
        <begin position="1"/>
        <end position="100"/>
    </location>
</feature>
<dbReference type="AlphaFoldDB" id="A0ABC9YDI4"/>
<evidence type="ECO:0000256" key="1">
    <source>
        <dbReference type="SAM" id="MobiDB-lite"/>
    </source>
</evidence>
<proteinExistence type="predicted"/>
<feature type="compositionally biased region" description="Acidic residues" evidence="1">
    <location>
        <begin position="8"/>
        <end position="27"/>
    </location>
</feature>
<dbReference type="EMBL" id="BAAFJT010000127">
    <property type="protein sequence ID" value="GAB0206772.1"/>
    <property type="molecule type" value="Genomic_DNA"/>
</dbReference>